<sequence length="165" mass="18285">MIAANDTSNDFLMDMAPDQIRALIARAAGVLAHETSTDSTAQTLRNIAFALQRQRLPAAERVERKKLWFWMATAPDAPTKPKMRDIAEIVAEESGVPLEELRGQDRHKRIAHARQRAYALIYGTGHFSTSQIGAFFGGRDHTTVLHGIRAHKARMAKGQPMAVAK</sequence>
<comment type="caution">
    <text evidence="2">The sequence shown here is derived from an EMBL/GenBank/DDBJ whole genome shotgun (WGS) entry which is preliminary data.</text>
</comment>
<dbReference type="SMART" id="SM00760">
    <property type="entry name" value="Bac_DnaA_C"/>
    <property type="match status" value="1"/>
</dbReference>
<dbReference type="GO" id="GO:0005524">
    <property type="term" value="F:ATP binding"/>
    <property type="evidence" value="ECO:0007669"/>
    <property type="project" value="InterPro"/>
</dbReference>
<dbReference type="Gene3D" id="1.10.1750.10">
    <property type="match status" value="1"/>
</dbReference>
<dbReference type="Proteomes" id="UP000249254">
    <property type="component" value="Unassembled WGS sequence"/>
</dbReference>
<dbReference type="RefSeq" id="WP_111530169.1">
    <property type="nucleotide sequence ID" value="NZ_QFYQ01000002.1"/>
</dbReference>
<dbReference type="OrthoDB" id="7776290at2"/>
<reference evidence="3" key="1">
    <citation type="submission" date="2018-05" db="EMBL/GenBank/DDBJ databases">
        <authorList>
            <person name="Li X."/>
        </authorList>
    </citation>
    <scope>NUCLEOTIDE SEQUENCE [LARGE SCALE GENOMIC DNA]</scope>
    <source>
        <strain evidence="3">LX32</strain>
    </source>
</reference>
<dbReference type="Pfam" id="PF08299">
    <property type="entry name" value="Bac_DnaA_C"/>
    <property type="match status" value="1"/>
</dbReference>
<dbReference type="EMBL" id="QFYQ01000002">
    <property type="protein sequence ID" value="RAK51607.1"/>
    <property type="molecule type" value="Genomic_DNA"/>
</dbReference>
<dbReference type="GO" id="GO:0043565">
    <property type="term" value="F:sequence-specific DNA binding"/>
    <property type="evidence" value="ECO:0007669"/>
    <property type="project" value="InterPro"/>
</dbReference>
<dbReference type="PANTHER" id="PTHR30050">
    <property type="entry name" value="CHROMOSOMAL REPLICATION INITIATOR PROTEIN DNAA"/>
    <property type="match status" value="1"/>
</dbReference>
<dbReference type="InterPro" id="IPR013159">
    <property type="entry name" value="DnaA_C"/>
</dbReference>
<name>A0A328AAX9_9CAUL</name>
<evidence type="ECO:0000313" key="2">
    <source>
        <dbReference type="EMBL" id="RAK51607.1"/>
    </source>
</evidence>
<keyword evidence="3" id="KW-1185">Reference proteome</keyword>
<dbReference type="InterPro" id="IPR010921">
    <property type="entry name" value="Trp_repressor/repl_initiator"/>
</dbReference>
<dbReference type="AlphaFoldDB" id="A0A328AAX9"/>
<feature type="domain" description="Chromosomal replication initiator DnaA C-terminal" evidence="1">
    <location>
        <begin position="82"/>
        <end position="151"/>
    </location>
</feature>
<dbReference type="GO" id="GO:0006270">
    <property type="term" value="P:DNA replication initiation"/>
    <property type="evidence" value="ECO:0007669"/>
    <property type="project" value="InterPro"/>
</dbReference>
<organism evidence="2 3">
    <name type="scientific">Phenylobacterium soli</name>
    <dbReference type="NCBI Taxonomy" id="2170551"/>
    <lineage>
        <taxon>Bacteria</taxon>
        <taxon>Pseudomonadati</taxon>
        <taxon>Pseudomonadota</taxon>
        <taxon>Alphaproteobacteria</taxon>
        <taxon>Caulobacterales</taxon>
        <taxon>Caulobacteraceae</taxon>
        <taxon>Phenylobacterium</taxon>
    </lineage>
</organism>
<proteinExistence type="predicted"/>
<accession>A0A328AAX9</accession>
<evidence type="ECO:0000313" key="3">
    <source>
        <dbReference type="Proteomes" id="UP000249254"/>
    </source>
</evidence>
<evidence type="ECO:0000259" key="1">
    <source>
        <dbReference type="SMART" id="SM00760"/>
    </source>
</evidence>
<dbReference type="CDD" id="cd06571">
    <property type="entry name" value="Bac_DnaA_C"/>
    <property type="match status" value="1"/>
</dbReference>
<protein>
    <recommendedName>
        <fullName evidence="1">Chromosomal replication initiator DnaA C-terminal domain-containing protein</fullName>
    </recommendedName>
</protein>
<dbReference type="PANTHER" id="PTHR30050:SF4">
    <property type="entry name" value="ATP-BINDING PROTEIN RV3427C IN INSERTION SEQUENCE-RELATED"/>
    <property type="match status" value="1"/>
</dbReference>
<dbReference type="SUPFAM" id="SSF48295">
    <property type="entry name" value="TrpR-like"/>
    <property type="match status" value="1"/>
</dbReference>
<gene>
    <name evidence="2" type="ORF">DJ017_17375</name>
</gene>
<dbReference type="GO" id="GO:0006275">
    <property type="term" value="P:regulation of DNA replication"/>
    <property type="evidence" value="ECO:0007669"/>
    <property type="project" value="InterPro"/>
</dbReference>